<dbReference type="NCBIfam" id="TIGR00778">
    <property type="entry name" value="ahpD_dom"/>
    <property type="match status" value="1"/>
</dbReference>
<evidence type="ECO:0000259" key="1">
    <source>
        <dbReference type="Pfam" id="PF02627"/>
    </source>
</evidence>
<dbReference type="Proteomes" id="UP000275281">
    <property type="component" value="Unassembled WGS sequence"/>
</dbReference>
<proteinExistence type="predicted"/>
<sequence>MSRLTFPATIQDAPEQSQSMLEAVEQQLGVVPNLFRLVSINPAALEGYLGLSGALGKGSLSVALREGIALAVAEVNKCEYCLSAHTYLAKALAKLDEAEITANRKALSKDEKTRQALQFAIDVSLKRGQVSDASVANIKAAGFGDSEIIEIILNVTLNIWTNAVNNVAQTEVDFPLVQPF</sequence>
<dbReference type="PANTHER" id="PTHR35446:SF3">
    <property type="entry name" value="CMD DOMAIN-CONTAINING PROTEIN"/>
    <property type="match status" value="1"/>
</dbReference>
<reference evidence="2 3" key="1">
    <citation type="submission" date="2018-11" db="EMBL/GenBank/DDBJ databases">
        <authorList>
            <person name="Ye M.-Q."/>
            <person name="Du Z.-J."/>
        </authorList>
    </citation>
    <scope>NUCLEOTIDE SEQUENCE [LARGE SCALE GENOMIC DNA]</scope>
    <source>
        <strain evidence="2 3">U0105</strain>
    </source>
</reference>
<dbReference type="OrthoDB" id="9808310at2"/>
<dbReference type="GO" id="GO:0051920">
    <property type="term" value="F:peroxiredoxin activity"/>
    <property type="evidence" value="ECO:0007669"/>
    <property type="project" value="InterPro"/>
</dbReference>
<keyword evidence="3" id="KW-1185">Reference proteome</keyword>
<dbReference type="PANTHER" id="PTHR35446">
    <property type="entry name" value="SI:CH211-175M2.5"/>
    <property type="match status" value="1"/>
</dbReference>
<dbReference type="InterPro" id="IPR029032">
    <property type="entry name" value="AhpD-like"/>
</dbReference>
<gene>
    <name evidence="2" type="ORF">DRW07_10730</name>
</gene>
<dbReference type="SUPFAM" id="SSF69118">
    <property type="entry name" value="AhpD-like"/>
    <property type="match status" value="1"/>
</dbReference>
<dbReference type="InterPro" id="IPR003779">
    <property type="entry name" value="CMD-like"/>
</dbReference>
<dbReference type="EMBL" id="RPOK01000003">
    <property type="protein sequence ID" value="RPJ66552.1"/>
    <property type="molecule type" value="Genomic_DNA"/>
</dbReference>
<dbReference type="InterPro" id="IPR010195">
    <property type="entry name" value="Uncharacterised_peroxidase-rel"/>
</dbReference>
<accession>A0A3N5XZL5</accession>
<protein>
    <submittedName>
        <fullName evidence="2">Carboxymuconolactone decarboxylase family protein</fullName>
    </submittedName>
</protein>
<dbReference type="Gene3D" id="1.20.1290.10">
    <property type="entry name" value="AhpD-like"/>
    <property type="match status" value="1"/>
</dbReference>
<feature type="domain" description="Carboxymuconolactone decarboxylase-like" evidence="1">
    <location>
        <begin position="42"/>
        <end position="100"/>
    </location>
</feature>
<evidence type="ECO:0000313" key="2">
    <source>
        <dbReference type="EMBL" id="RPJ66552.1"/>
    </source>
</evidence>
<comment type="caution">
    <text evidence="2">The sequence shown here is derived from an EMBL/GenBank/DDBJ whole genome shotgun (WGS) entry which is preliminary data.</text>
</comment>
<dbReference type="AlphaFoldDB" id="A0A3N5XZL5"/>
<organism evidence="2 3">
    <name type="scientific">Alteromonas sediminis</name>
    <dbReference type="NCBI Taxonomy" id="2259342"/>
    <lineage>
        <taxon>Bacteria</taxon>
        <taxon>Pseudomonadati</taxon>
        <taxon>Pseudomonadota</taxon>
        <taxon>Gammaproteobacteria</taxon>
        <taxon>Alteromonadales</taxon>
        <taxon>Alteromonadaceae</taxon>
        <taxon>Alteromonas/Salinimonas group</taxon>
        <taxon>Alteromonas</taxon>
    </lineage>
</organism>
<dbReference type="Pfam" id="PF02627">
    <property type="entry name" value="CMD"/>
    <property type="match status" value="1"/>
</dbReference>
<dbReference type="NCBIfam" id="TIGR01926">
    <property type="entry name" value="peroxid_rel"/>
    <property type="match status" value="1"/>
</dbReference>
<evidence type="ECO:0000313" key="3">
    <source>
        <dbReference type="Proteomes" id="UP000275281"/>
    </source>
</evidence>
<dbReference type="InterPro" id="IPR004675">
    <property type="entry name" value="AhpD_core"/>
</dbReference>
<dbReference type="RefSeq" id="WP_124027910.1">
    <property type="nucleotide sequence ID" value="NZ_JBHRSN010000006.1"/>
</dbReference>
<name>A0A3N5XZL5_9ALTE</name>